<evidence type="ECO:0008006" key="3">
    <source>
        <dbReference type="Google" id="ProtNLM"/>
    </source>
</evidence>
<dbReference type="HOGENOM" id="CLU_2034803_0_0_0"/>
<dbReference type="AlphaFoldDB" id="A9WBA0"/>
<dbReference type="InterPro" id="IPR036170">
    <property type="entry name" value="YezG-like_sf"/>
</dbReference>
<keyword evidence="2" id="KW-1185">Reference proteome</keyword>
<reference evidence="2" key="1">
    <citation type="journal article" date="2011" name="BMC Genomics">
        <title>Complete genome sequence of the filamentous anoxygenic phototrophic bacterium Chloroflexus aurantiacus.</title>
        <authorList>
            <person name="Tang K.H."/>
            <person name="Barry K."/>
            <person name="Chertkov O."/>
            <person name="Dalin E."/>
            <person name="Han C.S."/>
            <person name="Hauser L.J."/>
            <person name="Honchak B.M."/>
            <person name="Karbach L.E."/>
            <person name="Land M.L."/>
            <person name="Lapidus A."/>
            <person name="Larimer F.W."/>
            <person name="Mikhailova N."/>
            <person name="Pitluck S."/>
            <person name="Pierson B.K."/>
            <person name="Blankenship R.E."/>
        </authorList>
    </citation>
    <scope>NUCLEOTIDE SEQUENCE [LARGE SCALE GENOMIC DNA]</scope>
    <source>
        <strain evidence="2">ATCC 29366 / DSM 635 / J-10-fl</strain>
    </source>
</reference>
<name>A9WBA0_CHLAA</name>
<dbReference type="EMBL" id="CP000909">
    <property type="protein sequence ID" value="ABY36893.1"/>
    <property type="molecule type" value="Genomic_DNA"/>
</dbReference>
<dbReference type="PATRIC" id="fig|324602.8.peg.4166"/>
<protein>
    <recommendedName>
        <fullName evidence="3">DUF600 domain-containing protein</fullName>
    </recommendedName>
</protein>
<proteinExistence type="predicted"/>
<dbReference type="KEGG" id="cau:Caur_3715"/>
<dbReference type="Proteomes" id="UP000002008">
    <property type="component" value="Chromosome"/>
</dbReference>
<dbReference type="SUPFAM" id="SSF160424">
    <property type="entry name" value="BH3703-like"/>
    <property type="match status" value="1"/>
</dbReference>
<dbReference type="InParanoid" id="A9WBA0"/>
<organism evidence="1 2">
    <name type="scientific">Chloroflexus aurantiacus (strain ATCC 29366 / DSM 635 / J-10-fl)</name>
    <dbReference type="NCBI Taxonomy" id="324602"/>
    <lineage>
        <taxon>Bacteria</taxon>
        <taxon>Bacillati</taxon>
        <taxon>Chloroflexota</taxon>
        <taxon>Chloroflexia</taxon>
        <taxon>Chloroflexales</taxon>
        <taxon>Chloroflexineae</taxon>
        <taxon>Chloroflexaceae</taxon>
        <taxon>Chloroflexus</taxon>
    </lineage>
</organism>
<dbReference type="RefSeq" id="WP_012259546.1">
    <property type="nucleotide sequence ID" value="NC_010175.1"/>
</dbReference>
<evidence type="ECO:0000313" key="1">
    <source>
        <dbReference type="EMBL" id="ABY36893.1"/>
    </source>
</evidence>
<dbReference type="EnsemblBacteria" id="ABY36893">
    <property type="protein sequence ID" value="ABY36893"/>
    <property type="gene ID" value="Caur_3715"/>
</dbReference>
<gene>
    <name evidence="1" type="ordered locus">Caur_3715</name>
</gene>
<accession>A9WBA0</accession>
<sequence length="128" mass="14330">MDKDTLIRELGAAIIAHPKVAALPWQRYALVARIDAQQSSLHGFAFDADGGYQMATPTGLAIHDKLRALREAMHVAGETPWGACVVRLVRATQRITVEFEYDHPERWSVTPQRVAEIAVRLADDHAFW</sequence>
<evidence type="ECO:0000313" key="2">
    <source>
        <dbReference type="Proteomes" id="UP000002008"/>
    </source>
</evidence>
<dbReference type="eggNOG" id="ENOG5033DF5">
    <property type="taxonomic scope" value="Bacteria"/>
</dbReference>